<evidence type="ECO:0000313" key="3">
    <source>
        <dbReference type="Proteomes" id="UP000708208"/>
    </source>
</evidence>
<feature type="region of interest" description="Disordered" evidence="1">
    <location>
        <begin position="1"/>
        <end position="116"/>
    </location>
</feature>
<protein>
    <submittedName>
        <fullName evidence="2">Uncharacterized protein</fullName>
    </submittedName>
</protein>
<dbReference type="EMBL" id="CAJVCH010516052">
    <property type="protein sequence ID" value="CAG7821586.1"/>
    <property type="molecule type" value="Genomic_DNA"/>
</dbReference>
<feature type="compositionally biased region" description="Basic and acidic residues" evidence="1">
    <location>
        <begin position="8"/>
        <end position="17"/>
    </location>
</feature>
<organism evidence="2 3">
    <name type="scientific">Allacma fusca</name>
    <dbReference type="NCBI Taxonomy" id="39272"/>
    <lineage>
        <taxon>Eukaryota</taxon>
        <taxon>Metazoa</taxon>
        <taxon>Ecdysozoa</taxon>
        <taxon>Arthropoda</taxon>
        <taxon>Hexapoda</taxon>
        <taxon>Collembola</taxon>
        <taxon>Symphypleona</taxon>
        <taxon>Sminthuridae</taxon>
        <taxon>Allacma</taxon>
    </lineage>
</organism>
<feature type="compositionally biased region" description="Basic and acidic residues" evidence="1">
    <location>
        <begin position="102"/>
        <end position="111"/>
    </location>
</feature>
<evidence type="ECO:0000256" key="1">
    <source>
        <dbReference type="SAM" id="MobiDB-lite"/>
    </source>
</evidence>
<accession>A0A8J2KX59</accession>
<feature type="compositionally biased region" description="Polar residues" evidence="1">
    <location>
        <begin position="50"/>
        <end position="70"/>
    </location>
</feature>
<keyword evidence="3" id="KW-1185">Reference proteome</keyword>
<feature type="non-terminal residue" evidence="2">
    <location>
        <position position="131"/>
    </location>
</feature>
<gene>
    <name evidence="2" type="ORF">AFUS01_LOCUS31917</name>
</gene>
<evidence type="ECO:0000313" key="2">
    <source>
        <dbReference type="EMBL" id="CAG7821586.1"/>
    </source>
</evidence>
<dbReference type="AlphaFoldDB" id="A0A8J2KX59"/>
<proteinExistence type="predicted"/>
<sequence length="131" mass="15266">MYAQQDLKAQKSGERTNKQPTQQHSSSNSSSFIIQPNRGNPYNALKKYSNGPSSRNFNRSGNYQRYNQHANSHHNNGFRNPRRPPRNNSRNFHHQQQQLEDQFPHSHDKNQSRIPISNIRLADLELSTTNK</sequence>
<name>A0A8J2KX59_9HEXA</name>
<comment type="caution">
    <text evidence="2">The sequence shown here is derived from an EMBL/GenBank/DDBJ whole genome shotgun (WGS) entry which is preliminary data.</text>
</comment>
<dbReference type="Proteomes" id="UP000708208">
    <property type="component" value="Unassembled WGS sequence"/>
</dbReference>
<reference evidence="2" key="1">
    <citation type="submission" date="2021-06" db="EMBL/GenBank/DDBJ databases">
        <authorList>
            <person name="Hodson N. C."/>
            <person name="Mongue J. A."/>
            <person name="Jaron S. K."/>
        </authorList>
    </citation>
    <scope>NUCLEOTIDE SEQUENCE</scope>
</reference>